<dbReference type="Pfam" id="PF13018">
    <property type="entry name" value="ESPR"/>
    <property type="match status" value="1"/>
</dbReference>
<keyword evidence="1" id="KW-0843">Virulence</keyword>
<feature type="domain" description="Autotransporter" evidence="2">
    <location>
        <begin position="2040"/>
        <end position="2324"/>
    </location>
</feature>
<dbReference type="InterPro" id="IPR005546">
    <property type="entry name" value="Autotransporte_beta"/>
</dbReference>
<dbReference type="Pfam" id="PF18883">
    <property type="entry name" value="AC_1"/>
    <property type="match status" value="1"/>
</dbReference>
<dbReference type="InterPro" id="IPR006315">
    <property type="entry name" value="OM_autotransptr_brl_dom"/>
</dbReference>
<name>A0A286DM43_9GAMM</name>
<evidence type="ECO:0000259" key="2">
    <source>
        <dbReference type="PROSITE" id="PS51208"/>
    </source>
</evidence>
<dbReference type="RefSeq" id="WP_097097887.1">
    <property type="nucleotide sequence ID" value="NZ_OCMY01000002.1"/>
</dbReference>
<dbReference type="PANTHER" id="PTHR12338">
    <property type="entry name" value="AUTOTRANSPORTER"/>
    <property type="match status" value="1"/>
</dbReference>
<reference evidence="4" key="1">
    <citation type="submission" date="2017-09" db="EMBL/GenBank/DDBJ databases">
        <authorList>
            <person name="Varghese N."/>
            <person name="Submissions S."/>
        </authorList>
    </citation>
    <scope>NUCLEOTIDE SEQUENCE [LARGE SCALE GENOMIC DNA]</scope>
    <source>
        <strain evidence="4">JKS000234</strain>
    </source>
</reference>
<protein>
    <submittedName>
        <fullName evidence="3">Autotransporter family porin</fullName>
    </submittedName>
</protein>
<dbReference type="SUPFAM" id="SSF51126">
    <property type="entry name" value="Pectin lyase-like"/>
    <property type="match status" value="1"/>
</dbReference>
<dbReference type="InterPro" id="IPR036709">
    <property type="entry name" value="Autotransporte_beta_dom_sf"/>
</dbReference>
<dbReference type="NCBIfam" id="TIGR01414">
    <property type="entry name" value="autotrans_barl"/>
    <property type="match status" value="1"/>
</dbReference>
<dbReference type="Gene3D" id="2.160.20.20">
    <property type="match status" value="1"/>
</dbReference>
<dbReference type="Pfam" id="PF03797">
    <property type="entry name" value="Autotransporter"/>
    <property type="match status" value="1"/>
</dbReference>
<dbReference type="InterPro" id="IPR012332">
    <property type="entry name" value="Autotransporter_pectin_lyase_C"/>
</dbReference>
<dbReference type="OrthoDB" id="6053567at2"/>
<keyword evidence="4" id="KW-1185">Reference proteome</keyword>
<dbReference type="Gene3D" id="2.40.128.130">
    <property type="entry name" value="Autotransporter beta-domain"/>
    <property type="match status" value="1"/>
</dbReference>
<dbReference type="PROSITE" id="PS51208">
    <property type="entry name" value="AUTOTRANSPORTER"/>
    <property type="match status" value="1"/>
</dbReference>
<gene>
    <name evidence="3" type="ORF">SAMN06273570_4419</name>
</gene>
<dbReference type="CDD" id="cd01344">
    <property type="entry name" value="PL2_Passenger_AT"/>
    <property type="match status" value="1"/>
</dbReference>
<evidence type="ECO:0000256" key="1">
    <source>
        <dbReference type="ARBA" id="ARBA00023026"/>
    </source>
</evidence>
<dbReference type="InterPro" id="IPR011050">
    <property type="entry name" value="Pectin_lyase_fold/virulence"/>
</dbReference>
<evidence type="ECO:0000313" key="3">
    <source>
        <dbReference type="EMBL" id="SOD59758.1"/>
    </source>
</evidence>
<dbReference type="GO" id="GO:0019867">
    <property type="term" value="C:outer membrane"/>
    <property type="evidence" value="ECO:0007669"/>
    <property type="project" value="InterPro"/>
</dbReference>
<dbReference type="InterPro" id="IPR043990">
    <property type="entry name" value="AC_1"/>
</dbReference>
<organism evidence="3 4">
    <name type="scientific">Candidatus Pantoea floridensis</name>
    <dbReference type="NCBI Taxonomy" id="1938870"/>
    <lineage>
        <taxon>Bacteria</taxon>
        <taxon>Pseudomonadati</taxon>
        <taxon>Pseudomonadota</taxon>
        <taxon>Gammaproteobacteria</taxon>
        <taxon>Enterobacterales</taxon>
        <taxon>Erwiniaceae</taxon>
        <taxon>Pantoea</taxon>
    </lineage>
</organism>
<sequence length="2324" mass="237670">MNKIFRVKWNSALQRFDVTSELTKGKSKSSSGGAKQSGVQLRHAGILTTGALALALSAPTVAVDIDLDDFDAPDGGHIQRITGSDKLTSANWSSIKSGDKGYRSMTLAQANALGLLTGDGVNYLDEGYLAFGNRIGYEYIDPTTGNTITFQGYDNAQLRNVSLSGSEFVQHYAVGVDGQYVDRNLIQVESGGNLEVDVGGATGPLWFNDLNNRLELFMKGKNQTSSVFKVSSTNAAAPATLNYLSKTVVHLGNFRNTSKKSDVPVLKFSSGFSGDFSSAIGNQSVNNIDDLKNYNSALISAVQSGALPASQYQSEFEKAYSQTEKLIYVDDKIADDDASRLGVGTVGVAYILGDGGAATINVDTDASIQGFNTDISLIRLVNGATLNNYGSIGLFSNSSADNAVITARDSVVNNFGVIDAGTNKEMMEYETSPGMPIGSFYSGGQKNAITANNAIINNSGVINVAPAGNYVANIGISLNNNSSLVNSGNINIYAAEKNGSIYSTYSHGVLMEDNATFRNEGTVYLGREAQRNIGEAVNDLEVNSPNNRLVTVRGYAEFTNEAGGNLTLGSLTQGAYGVIVQGGGAKAENKGDITINGKTGGAAPLQNIAMMGFASAKNVLNSGTITLNGVNAVGLMANSVDTDSGTTVVTNKGTINITEGVDAVSKTANYGMWADGQRAIATNGGIINLNGDGAIGAHARNGGTVDIADNGEMRFNGKNQTGYYVYGAGSKIIDGSATTQAANAEGSTLYRIDGGASFDGSASSTRIDASGKNATALLVTSNANQSTLDTGKMTILVSGEGATGVRVEGSAKGTLSDETDLTLSGAGSSAGIVDGSYTDIVGNRSQVGRAVLTSLANLTSANTAANAIGYIARNGGKLDHQGSIDFTTAGTTGVLVEGGTLNNSGNINVNGVAVNIQGANSAVTNTGTIAASDGVAAINVGSGANLTLDGLGQVKASGSAHGILLDTGATGLIVKDARISMDPVATGNAIENKAEIAGIKLDNTHITVDNGAGVRTAASMAAENSGIINVNGSGSGLLFQNADGSTADGALDMSSSRNLVIDVNHASGSGIVTNLKGDVKSGASVNVNDAAGGPALKVGGTSAVVEQSGRLVSISSASPVVDVNNGYVGSFINRGDIIANSAAQVALEITSGLSGVHFVNAQGGNIIGQVNLTTANNHTVDLQHGSTATDITSAGGDDIFNLVNIDATDSNVFDSLDAGAGNDKLNLRNSQLTLAQTGKTISGFEAITLSDNATLTLDNILLPLGDANDDAAGTGFAIAAGSTLALKQSGDTQFASHISGSGTIAASTAGNTFDFTANNASNSFTGTLALSDASLNLDGLNTQALTRALLQAGSGSHIRVADGTQNIGGLRFDGGTVSFDTGTPGETVAKGTVQAQNELDIDGRGTVAINAGSVSNHHVLPPDTVSLLQQDEGDLGIKLAGSDGVVTGSGGNLELRDQSGNLITDALERNVIQDGEIVAMATYDYRLTSGAAGDGLYTSYGLTKLDLMGTGNDALVLNAFGQTGNSADLSAKLTGLGDLAIDTGAGQTVSLSNMDNDYQGKTTVRSGTLLMNNDNVLGQTSELTLASGSGFEMNGHRQTVGMLSTAAGSTVNIAGGTLDITHGGTVDGALQGTGALNVNGGTLTVNGSNTALSATTSIAAGADAQLNQTTGLGIGSIVNHGLLAVKNAAGDLYNSLSGSGETQIASASDVRLLGDNSGFSGTFTTDSDSTLTATRQNSLGSATVSNEGLLNLTSADSWTLGNIITGSGSLNQNGSGVVTLTQSAAQFSGDTNVNAGGLQLGDSGNNVTLASGNLNIAAGALAGGFGGTAGNVNNQGMLLLGALKPVARTVADIMTFNVGGSLSNAGEITVGRTGAPAGNLLHVAGNYVGNYGHLTFNTALGDDSSVTDKMVVDGDTTGSTRVSVNNAGGSGAKTLNGIELIRVNGASDGEFIQDGRIVAGAYDYHLERGEGRNAGNWYLSNTLNDGGEEGGGNKPDPDVIKVYRPESSAYASNMAAANTLFNTRLHDRLGETHYVDAITGEEKVTSMWLRNVGGHTRSSDSSGQMRTQANRYVMQMGGDIAQWSADGADRYHLGLMAGYANQQSNSRNRLTGQKADGSINGYSLGVYGTWLQNNLEKTGAYVDTWAQYSWFDNNVKGDSLAAESYKSKGVTTSVESGYTWKLGEKNARESYFIQPKAQLTWMGVEADSIHEKNGTRVDGTGDGNIQTRLGVRAFIKGHSPIDDGKNRTFEPFVEANWIANSRAFGSQLNGVNVTQKGTRNLGELKVGIEGQIKPGVNLWGNVAQQMGGSGYSDTSALLGVKVSF</sequence>
<dbReference type="InterPro" id="IPR050909">
    <property type="entry name" value="Bact_Autotransporter_VF"/>
</dbReference>
<evidence type="ECO:0000313" key="4">
    <source>
        <dbReference type="Proteomes" id="UP000219271"/>
    </source>
</evidence>
<dbReference type="SUPFAM" id="SSF103515">
    <property type="entry name" value="Autotransporter"/>
    <property type="match status" value="1"/>
</dbReference>
<dbReference type="InterPro" id="IPR024973">
    <property type="entry name" value="ESPR"/>
</dbReference>
<dbReference type="Proteomes" id="UP000219271">
    <property type="component" value="Unassembled WGS sequence"/>
</dbReference>
<dbReference type="PANTHER" id="PTHR12338:SF5">
    <property type="entry name" value="ANTIGEN 43-RELATED"/>
    <property type="match status" value="1"/>
</dbReference>
<proteinExistence type="predicted"/>
<dbReference type="SMART" id="SM00869">
    <property type="entry name" value="Autotransporter"/>
    <property type="match status" value="1"/>
</dbReference>
<accession>A0A286DM43</accession>
<dbReference type="EMBL" id="OCMY01000002">
    <property type="protein sequence ID" value="SOD59758.1"/>
    <property type="molecule type" value="Genomic_DNA"/>
</dbReference>